<feature type="domain" description="Helicase ATP-binding" evidence="9">
    <location>
        <begin position="276"/>
        <end position="474"/>
    </location>
</feature>
<dbReference type="AlphaFoldDB" id="A0A7R9AW97"/>
<dbReference type="InterPro" id="IPR014001">
    <property type="entry name" value="Helicase_ATP-bd"/>
</dbReference>
<dbReference type="SMART" id="SM00490">
    <property type="entry name" value="HELICc"/>
    <property type="match status" value="1"/>
</dbReference>
<comment type="domain">
    <text evidence="7">The Q motif is unique to and characteristic of the DEAD box family of RNA helicases and controls ATP binding and hydrolysis.</text>
</comment>
<evidence type="ECO:0000256" key="5">
    <source>
        <dbReference type="ARBA" id="ARBA00022884"/>
    </source>
</evidence>
<dbReference type="SMART" id="SM00487">
    <property type="entry name" value="DEXDc"/>
    <property type="match status" value="1"/>
</dbReference>
<reference evidence="11" key="1">
    <citation type="submission" date="2020-11" db="EMBL/GenBank/DDBJ databases">
        <authorList>
            <person name="Tran Van P."/>
        </authorList>
    </citation>
    <scope>NUCLEOTIDE SEQUENCE</scope>
</reference>
<keyword evidence="2 6" id="KW-0378">Hydrolase</keyword>
<feature type="compositionally biased region" description="Polar residues" evidence="8">
    <location>
        <begin position="72"/>
        <end position="84"/>
    </location>
</feature>
<dbReference type="GO" id="GO:0003723">
    <property type="term" value="F:RNA binding"/>
    <property type="evidence" value="ECO:0007669"/>
    <property type="project" value="UniProtKB-UniRule"/>
</dbReference>
<dbReference type="Pfam" id="PF00270">
    <property type="entry name" value="DEAD"/>
    <property type="match status" value="1"/>
</dbReference>
<keyword evidence="4 6" id="KW-0067">ATP-binding</keyword>
<feature type="region of interest" description="Disordered" evidence="8">
    <location>
        <begin position="138"/>
        <end position="174"/>
    </location>
</feature>
<dbReference type="GO" id="GO:0003724">
    <property type="term" value="F:RNA helicase activity"/>
    <property type="evidence" value="ECO:0007669"/>
    <property type="project" value="UniProtKB-EC"/>
</dbReference>
<comment type="similarity">
    <text evidence="6">Belongs to the DEAD box helicase family.</text>
</comment>
<feature type="domain" description="Helicase C-terminal" evidence="10">
    <location>
        <begin position="520"/>
        <end position="670"/>
    </location>
</feature>
<dbReference type="InterPro" id="IPR027417">
    <property type="entry name" value="P-loop_NTPase"/>
</dbReference>
<dbReference type="EMBL" id="OC002283">
    <property type="protein sequence ID" value="CAD7261575.1"/>
    <property type="molecule type" value="Genomic_DNA"/>
</dbReference>
<dbReference type="PROSITE" id="PS51194">
    <property type="entry name" value="HELICASE_CTER"/>
    <property type="match status" value="1"/>
</dbReference>
<dbReference type="CDD" id="cd17956">
    <property type="entry name" value="DEADc_DDX51"/>
    <property type="match status" value="1"/>
</dbReference>
<gene>
    <name evidence="11" type="ORF">TSIB3V08_LOCUS5705</name>
</gene>
<dbReference type="InterPro" id="IPR000629">
    <property type="entry name" value="RNA-helicase_DEAD-box_CS"/>
</dbReference>
<keyword evidence="3 6" id="KW-0347">Helicase</keyword>
<dbReference type="SUPFAM" id="SSF52540">
    <property type="entry name" value="P-loop containing nucleoside triphosphate hydrolases"/>
    <property type="match status" value="1"/>
</dbReference>
<feature type="region of interest" description="Disordered" evidence="8">
    <location>
        <begin position="64"/>
        <end position="86"/>
    </location>
</feature>
<evidence type="ECO:0000256" key="7">
    <source>
        <dbReference type="RuleBase" id="RU365068"/>
    </source>
</evidence>
<dbReference type="Gene3D" id="3.40.50.300">
    <property type="entry name" value="P-loop containing nucleotide triphosphate hydrolases"/>
    <property type="match status" value="2"/>
</dbReference>
<evidence type="ECO:0000259" key="9">
    <source>
        <dbReference type="PROSITE" id="PS51192"/>
    </source>
</evidence>
<comment type="function">
    <text evidence="7">RNA helicase.</text>
</comment>
<sequence length="714" mass="80558">MVELEEVNPYLRGGRVENHLGKTTPSSPDRDSNLDLPVLSSRAQHDKRDLGRLNIKEVNQHLNGGRLENHLGKSTTSSPEQDSNLDLPVLGSLAQQETSTLANYATEAGDGLEENQNNNEQKHQLSKLLSKIDERKRLKTAKEDESETISTKYKTQGKEVGSGNKSENKQIDTKLDQQTPSIKLKGEKHKAGTVVDGFTILGTHQFGKNKKVKRVLPNWLANPTIISTNLQKLTTSVEDVPGIDEDLVQKLKENNIIQFFPVQSHLIPYLLSAHNKPRYYWPSDVCVSSPTGSGKTLAFVVPIVQALKKRVAIHIRALVVLPVQDLAMQVYEVFKSYCKVTDLKVLLVTGQNSFKLEQRQLVRRCVASDPQTLVDIVVTTPGRLVDHLQYTPGFSLKNLRFLVIDEADRIIENIQDDWLYYVEKHINEGLHPPPLSVSTLQWYRPPPQKLLFSATLSQDPEKLHQLALFQPKLFTSVINESSEIGENIKMSKEIRGDFIGKYTTPLELREQFCVVEAANKPTLLYHLIKSNGWKHVLCFTNTRIISHRLSLLLKHLGEGEIKVAEISTALKRAERNQILSHFAAGKIDVLVSTDAFARGMDILDVKFVISFDPPKYVKNYIHRVGRTGRAGKVGNAITFLLESQRGHFTEMLQEAGKVVKELTVPSKDLEYLTPHNKKALVKLNQVLEEEKDKNLKSMKFQKKRKFSKVVLLSL</sequence>
<dbReference type="InterPro" id="IPR001650">
    <property type="entry name" value="Helicase_C-like"/>
</dbReference>
<dbReference type="InterPro" id="IPR011545">
    <property type="entry name" value="DEAD/DEAH_box_helicase_dom"/>
</dbReference>
<evidence type="ECO:0000256" key="2">
    <source>
        <dbReference type="ARBA" id="ARBA00022801"/>
    </source>
</evidence>
<feature type="region of interest" description="Disordered" evidence="8">
    <location>
        <begin position="1"/>
        <end position="36"/>
    </location>
</feature>
<evidence type="ECO:0000256" key="8">
    <source>
        <dbReference type="SAM" id="MobiDB-lite"/>
    </source>
</evidence>
<dbReference type="Pfam" id="PF00271">
    <property type="entry name" value="Helicase_C"/>
    <property type="match status" value="1"/>
</dbReference>
<name>A0A7R9AW97_TIMSH</name>
<organism evidence="11">
    <name type="scientific">Timema shepardi</name>
    <name type="common">Walking stick</name>
    <dbReference type="NCBI Taxonomy" id="629360"/>
    <lineage>
        <taxon>Eukaryota</taxon>
        <taxon>Metazoa</taxon>
        <taxon>Ecdysozoa</taxon>
        <taxon>Arthropoda</taxon>
        <taxon>Hexapoda</taxon>
        <taxon>Insecta</taxon>
        <taxon>Pterygota</taxon>
        <taxon>Neoptera</taxon>
        <taxon>Polyneoptera</taxon>
        <taxon>Phasmatodea</taxon>
        <taxon>Timematodea</taxon>
        <taxon>Timematoidea</taxon>
        <taxon>Timematidae</taxon>
        <taxon>Timema</taxon>
    </lineage>
</organism>
<dbReference type="GO" id="GO:0016787">
    <property type="term" value="F:hydrolase activity"/>
    <property type="evidence" value="ECO:0007669"/>
    <property type="project" value="UniProtKB-KW"/>
</dbReference>
<keyword evidence="1 6" id="KW-0547">Nucleotide-binding</keyword>
<evidence type="ECO:0000256" key="3">
    <source>
        <dbReference type="ARBA" id="ARBA00022806"/>
    </source>
</evidence>
<protein>
    <recommendedName>
        <fullName evidence="7">ATP-dependent RNA helicase</fullName>
        <ecNumber evidence="7">3.6.4.13</ecNumber>
    </recommendedName>
</protein>
<dbReference type="CDD" id="cd18787">
    <property type="entry name" value="SF2_C_DEAD"/>
    <property type="match status" value="1"/>
</dbReference>
<evidence type="ECO:0000256" key="4">
    <source>
        <dbReference type="ARBA" id="ARBA00022840"/>
    </source>
</evidence>
<dbReference type="PROSITE" id="PS51192">
    <property type="entry name" value="HELICASE_ATP_BIND_1"/>
    <property type="match status" value="1"/>
</dbReference>
<dbReference type="PANTHER" id="PTHR24031">
    <property type="entry name" value="RNA HELICASE"/>
    <property type="match status" value="1"/>
</dbReference>
<dbReference type="PROSITE" id="PS00039">
    <property type="entry name" value="DEAD_ATP_HELICASE"/>
    <property type="match status" value="1"/>
</dbReference>
<evidence type="ECO:0000313" key="11">
    <source>
        <dbReference type="EMBL" id="CAD7261575.1"/>
    </source>
</evidence>
<proteinExistence type="inferred from homology"/>
<evidence type="ECO:0000256" key="6">
    <source>
        <dbReference type="RuleBase" id="RU000492"/>
    </source>
</evidence>
<keyword evidence="5 7" id="KW-0694">RNA-binding</keyword>
<evidence type="ECO:0000259" key="10">
    <source>
        <dbReference type="PROSITE" id="PS51194"/>
    </source>
</evidence>
<comment type="catalytic activity">
    <reaction evidence="7">
        <text>ATP + H2O = ADP + phosphate + H(+)</text>
        <dbReference type="Rhea" id="RHEA:13065"/>
        <dbReference type="ChEBI" id="CHEBI:15377"/>
        <dbReference type="ChEBI" id="CHEBI:15378"/>
        <dbReference type="ChEBI" id="CHEBI:30616"/>
        <dbReference type="ChEBI" id="CHEBI:43474"/>
        <dbReference type="ChEBI" id="CHEBI:456216"/>
        <dbReference type="EC" id="3.6.4.13"/>
    </reaction>
</comment>
<dbReference type="EC" id="3.6.4.13" evidence="7"/>
<accession>A0A7R9AW97</accession>
<dbReference type="GO" id="GO:0005524">
    <property type="term" value="F:ATP binding"/>
    <property type="evidence" value="ECO:0007669"/>
    <property type="project" value="UniProtKB-UniRule"/>
</dbReference>
<evidence type="ECO:0000256" key="1">
    <source>
        <dbReference type="ARBA" id="ARBA00022741"/>
    </source>
</evidence>